<name>A0A2H3E7Z6_ARMGA</name>
<sequence>MRDLSFSTPSDVQTYVKPRPVSFLSDTQNLLLFRNRTRLQPPHHPLSRLLCWDRGLPYRTCSLSSSRGSRNNALIELLSGLYEIPIVHAYLNDCSSTKWGTSVYRLNYVQYERAFISFIALRFDGSYRPSSTAETVDSLICTASTPSTCSPILISHNSQTTRCYTYCAEQAD</sequence>
<evidence type="ECO:0000313" key="2">
    <source>
        <dbReference type="Proteomes" id="UP000217790"/>
    </source>
</evidence>
<keyword evidence="2" id="KW-1185">Reference proteome</keyword>
<evidence type="ECO:0000313" key="1">
    <source>
        <dbReference type="EMBL" id="PBL02471.1"/>
    </source>
</evidence>
<dbReference type="Proteomes" id="UP000217790">
    <property type="component" value="Unassembled WGS sequence"/>
</dbReference>
<protein>
    <submittedName>
        <fullName evidence="1">Uncharacterized protein</fullName>
    </submittedName>
</protein>
<proteinExistence type="predicted"/>
<dbReference type="AlphaFoldDB" id="A0A2H3E7Z6"/>
<reference evidence="2" key="1">
    <citation type="journal article" date="2017" name="Nat. Ecol. Evol.">
        <title>Genome expansion and lineage-specific genetic innovations in the forest pathogenic fungi Armillaria.</title>
        <authorList>
            <person name="Sipos G."/>
            <person name="Prasanna A.N."/>
            <person name="Walter M.C."/>
            <person name="O'Connor E."/>
            <person name="Balint B."/>
            <person name="Krizsan K."/>
            <person name="Kiss B."/>
            <person name="Hess J."/>
            <person name="Varga T."/>
            <person name="Slot J."/>
            <person name="Riley R."/>
            <person name="Boka B."/>
            <person name="Rigling D."/>
            <person name="Barry K."/>
            <person name="Lee J."/>
            <person name="Mihaltcheva S."/>
            <person name="LaButti K."/>
            <person name="Lipzen A."/>
            <person name="Waldron R."/>
            <person name="Moloney N.M."/>
            <person name="Sperisen C."/>
            <person name="Kredics L."/>
            <person name="Vagvoelgyi C."/>
            <person name="Patrignani A."/>
            <person name="Fitzpatrick D."/>
            <person name="Nagy I."/>
            <person name="Doyle S."/>
            <person name="Anderson J.B."/>
            <person name="Grigoriev I.V."/>
            <person name="Gueldener U."/>
            <person name="Muensterkoetter M."/>
            <person name="Nagy L.G."/>
        </authorList>
    </citation>
    <scope>NUCLEOTIDE SEQUENCE [LARGE SCALE GENOMIC DNA]</scope>
    <source>
        <strain evidence="2">Ar21-2</strain>
    </source>
</reference>
<gene>
    <name evidence="1" type="ORF">ARMGADRAFT_256396</name>
</gene>
<dbReference type="EMBL" id="KZ293645">
    <property type="protein sequence ID" value="PBL02471.1"/>
    <property type="molecule type" value="Genomic_DNA"/>
</dbReference>
<accession>A0A2H3E7Z6</accession>
<dbReference type="InParanoid" id="A0A2H3E7Z6"/>
<organism evidence="1 2">
    <name type="scientific">Armillaria gallica</name>
    <name type="common">Bulbous honey fungus</name>
    <name type="synonym">Armillaria bulbosa</name>
    <dbReference type="NCBI Taxonomy" id="47427"/>
    <lineage>
        <taxon>Eukaryota</taxon>
        <taxon>Fungi</taxon>
        <taxon>Dikarya</taxon>
        <taxon>Basidiomycota</taxon>
        <taxon>Agaricomycotina</taxon>
        <taxon>Agaricomycetes</taxon>
        <taxon>Agaricomycetidae</taxon>
        <taxon>Agaricales</taxon>
        <taxon>Marasmiineae</taxon>
        <taxon>Physalacriaceae</taxon>
        <taxon>Armillaria</taxon>
    </lineage>
</organism>